<evidence type="ECO:0000313" key="4">
    <source>
        <dbReference type="Proteomes" id="UP001140091"/>
    </source>
</evidence>
<gene>
    <name evidence="3" type="ORF">H1R20_g14961</name>
</gene>
<dbReference type="OrthoDB" id="3088294at2759"/>
<feature type="non-terminal residue" evidence="3">
    <location>
        <position position="394"/>
    </location>
</feature>
<dbReference type="Proteomes" id="UP001140091">
    <property type="component" value="Unassembled WGS sequence"/>
</dbReference>
<dbReference type="AlphaFoldDB" id="A0A9W8MAN2"/>
<evidence type="ECO:0008006" key="5">
    <source>
        <dbReference type="Google" id="ProtNLM"/>
    </source>
</evidence>
<organism evidence="3 4">
    <name type="scientific">Candolleomyces eurysporus</name>
    <dbReference type="NCBI Taxonomy" id="2828524"/>
    <lineage>
        <taxon>Eukaryota</taxon>
        <taxon>Fungi</taxon>
        <taxon>Dikarya</taxon>
        <taxon>Basidiomycota</taxon>
        <taxon>Agaricomycotina</taxon>
        <taxon>Agaricomycetes</taxon>
        <taxon>Agaricomycetidae</taxon>
        <taxon>Agaricales</taxon>
        <taxon>Agaricineae</taxon>
        <taxon>Psathyrellaceae</taxon>
        <taxon>Candolleomyces</taxon>
    </lineage>
</organism>
<evidence type="ECO:0000313" key="3">
    <source>
        <dbReference type="EMBL" id="KAJ2922133.1"/>
    </source>
</evidence>
<dbReference type="EMBL" id="JANBPK010001512">
    <property type="protein sequence ID" value="KAJ2922133.1"/>
    <property type="molecule type" value="Genomic_DNA"/>
</dbReference>
<feature type="compositionally biased region" description="Polar residues" evidence="1">
    <location>
        <begin position="22"/>
        <end position="45"/>
    </location>
</feature>
<proteinExistence type="predicted"/>
<evidence type="ECO:0000256" key="1">
    <source>
        <dbReference type="SAM" id="MobiDB-lite"/>
    </source>
</evidence>
<feature type="chain" id="PRO_5040949830" description="SWI5-dependent HO expression protein 3" evidence="2">
    <location>
        <begin position="20"/>
        <end position="394"/>
    </location>
</feature>
<reference evidence="3" key="1">
    <citation type="submission" date="2022-06" db="EMBL/GenBank/DDBJ databases">
        <title>Genome Sequence of Candolleomyces eurysporus.</title>
        <authorList>
            <person name="Buettner E."/>
        </authorList>
    </citation>
    <scope>NUCLEOTIDE SEQUENCE</scope>
    <source>
        <strain evidence="3">VTCC 930004</strain>
    </source>
</reference>
<name>A0A9W8MAN2_9AGAR</name>
<feature type="region of interest" description="Disordered" evidence="1">
    <location>
        <begin position="21"/>
        <end position="50"/>
    </location>
</feature>
<keyword evidence="4" id="KW-1185">Reference proteome</keyword>
<keyword evidence="2" id="KW-0732">Signal</keyword>
<comment type="caution">
    <text evidence="3">The sequence shown here is derived from an EMBL/GenBank/DDBJ whole genome shotgun (WGS) entry which is preliminary data.</text>
</comment>
<feature type="signal peptide" evidence="2">
    <location>
        <begin position="1"/>
        <end position="19"/>
    </location>
</feature>
<protein>
    <recommendedName>
        <fullName evidence="5">SWI5-dependent HO expression protein 3</fullName>
    </recommendedName>
</protein>
<sequence>MLLVFINLAFLANPRPWEARKSTSNWSVDSNSEPVCGSTGSATQRKASKTMADASVQTEQSADEQIIVELRDNLAKATEALSLNQQELSTARVEATAKDLHIASLTEARREFQTLCSAMQEKGAKDEATVVELTGRLANLEAEGASKDARIASLMKKNEEWRTDTTSMQNMIAFQEAVLLQLSDILKTQNKHNDTLSETVKSQKKLLAENDTIVTSLNAKLTEQSSENDSMRHRISSFSEECEKLNNLCKRSTEVAFRDEETIVQLKLKLVETTAEAGDWKDLYIQSLSQPHQPRMRTDVSLSALSIQGIMEEKDRRIAELNDKLSECYGQLVASQTDTLVGRFPLPPTVFVSGSSGGYAENNGADLSRSKTFSGLGSEYGHRSWPMFSSVPTS</sequence>
<accession>A0A9W8MAN2</accession>
<evidence type="ECO:0000256" key="2">
    <source>
        <dbReference type="SAM" id="SignalP"/>
    </source>
</evidence>